<feature type="region of interest" description="Disordered" evidence="1">
    <location>
        <begin position="244"/>
        <end position="387"/>
    </location>
</feature>
<dbReference type="Proteomes" id="UP000297452">
    <property type="component" value="Unassembled WGS sequence"/>
</dbReference>
<reference evidence="2 3" key="1">
    <citation type="submission" date="2017-12" db="EMBL/GenBank/DDBJ databases">
        <title>Comparative genomics of Botrytis spp.</title>
        <authorList>
            <person name="Valero-Jimenez C.A."/>
            <person name="Tapia P."/>
            <person name="Veloso J."/>
            <person name="Silva-Moreno E."/>
            <person name="Staats M."/>
            <person name="Valdes J.H."/>
            <person name="Van Kan J.A.L."/>
        </authorList>
    </citation>
    <scope>NUCLEOTIDE SEQUENCE [LARGE SCALE GENOMIC DNA]</scope>
    <source>
        <strain evidence="2 3">MUCL2120</strain>
    </source>
</reference>
<sequence length="387" mass="45638">MSRRITTNHNSRPASTYQSVNQQLRTSYSQASNNESLTGVSDLYRSSNDDRRVRESRNVFRKYLSSGERQKRRENKEFANFLRENDRIFAANRRKDLEDRHRDEEARQRERLKRMQEEKDKVQEERRALEIERNGGRLQKKRQMENRTEEKRNQRDKSREEKRARQLNRLKQKDRIQEGETLRKNYRYRGERQEEESQALRLFSAWERGFDVQGEEDLRWVLGLAYQPNDYPIVPLCDRVGSRPSIPLTRQRPSRPQLHRPAPPPPSQSSQPPRPPRLPQPHQTPQSLPPPPLHRRPAPSPSYNTNTLPRTKIEHNSPPPSSPPPRRSRHHHNPDPPEPRCSSRGRSHPPTSKHALAKSNIAQHNENRHSFLNNNPAATKDSRSKHN</sequence>
<proteinExistence type="predicted"/>
<dbReference type="STRING" id="278944.A0A4Z1HJH0"/>
<feature type="compositionally biased region" description="Basic and acidic residues" evidence="1">
    <location>
        <begin position="142"/>
        <end position="164"/>
    </location>
</feature>
<comment type="caution">
    <text evidence="2">The sequence shown here is derived from an EMBL/GenBank/DDBJ whole genome shotgun (WGS) entry which is preliminary data.</text>
</comment>
<protein>
    <submittedName>
        <fullName evidence="2">Uncharacterized protein</fullName>
    </submittedName>
</protein>
<feature type="compositionally biased region" description="Pro residues" evidence="1">
    <location>
        <begin position="261"/>
        <end position="279"/>
    </location>
</feature>
<evidence type="ECO:0000313" key="2">
    <source>
        <dbReference type="EMBL" id="TGO49198.1"/>
    </source>
</evidence>
<accession>A0A4Z1HJH0</accession>
<feature type="compositionally biased region" description="Basic and acidic residues" evidence="1">
    <location>
        <begin position="97"/>
        <end position="135"/>
    </location>
</feature>
<evidence type="ECO:0000256" key="1">
    <source>
        <dbReference type="SAM" id="MobiDB-lite"/>
    </source>
</evidence>
<dbReference type="EMBL" id="PQXJ01000440">
    <property type="protein sequence ID" value="TGO49198.1"/>
    <property type="molecule type" value="Genomic_DNA"/>
</dbReference>
<gene>
    <name evidence="2" type="ORF">BOTNAR_0440g00110</name>
</gene>
<feature type="region of interest" description="Disordered" evidence="1">
    <location>
        <begin position="1"/>
        <end position="21"/>
    </location>
</feature>
<dbReference type="AlphaFoldDB" id="A0A4Z1HJH0"/>
<feature type="compositionally biased region" description="Polar residues" evidence="1">
    <location>
        <begin position="360"/>
        <end position="377"/>
    </location>
</feature>
<name>A0A4Z1HJH0_9HELO</name>
<feature type="region of interest" description="Disordered" evidence="1">
    <location>
        <begin position="97"/>
        <end position="178"/>
    </location>
</feature>
<dbReference type="OrthoDB" id="3560362at2759"/>
<organism evidence="2 3">
    <name type="scientific">Botryotinia narcissicola</name>
    <dbReference type="NCBI Taxonomy" id="278944"/>
    <lineage>
        <taxon>Eukaryota</taxon>
        <taxon>Fungi</taxon>
        <taxon>Dikarya</taxon>
        <taxon>Ascomycota</taxon>
        <taxon>Pezizomycotina</taxon>
        <taxon>Leotiomycetes</taxon>
        <taxon>Helotiales</taxon>
        <taxon>Sclerotiniaceae</taxon>
        <taxon>Botryotinia</taxon>
    </lineage>
</organism>
<keyword evidence="3" id="KW-1185">Reference proteome</keyword>
<evidence type="ECO:0000313" key="3">
    <source>
        <dbReference type="Proteomes" id="UP000297452"/>
    </source>
</evidence>